<dbReference type="InterPro" id="IPR033425">
    <property type="entry name" value="MASE3"/>
</dbReference>
<evidence type="ECO:0000313" key="4">
    <source>
        <dbReference type="EMBL" id="OLS03830.1"/>
    </source>
</evidence>
<keyword evidence="5" id="KW-1185">Reference proteome</keyword>
<gene>
    <name evidence="4" type="primary">rsbU_1</name>
    <name evidence="4" type="ORF">TICRE_01530</name>
</gene>
<comment type="caution">
    <text evidence="4">The sequence shown here is derived from an EMBL/GenBank/DDBJ whole genome shotgun (WGS) entry which is preliminary data.</text>
</comment>
<dbReference type="InterPro" id="IPR001932">
    <property type="entry name" value="PPM-type_phosphatase-like_dom"/>
</dbReference>
<evidence type="ECO:0000256" key="2">
    <source>
        <dbReference type="SAM" id="Phobius"/>
    </source>
</evidence>
<keyword evidence="1 4" id="KW-0378">Hydrolase</keyword>
<keyword evidence="2" id="KW-0472">Membrane</keyword>
<organism evidence="4 5">
    <name type="scientific">Tissierella creatinophila DSM 6911</name>
    <dbReference type="NCBI Taxonomy" id="1123403"/>
    <lineage>
        <taxon>Bacteria</taxon>
        <taxon>Bacillati</taxon>
        <taxon>Bacillota</taxon>
        <taxon>Tissierellia</taxon>
        <taxon>Tissierellales</taxon>
        <taxon>Tissierellaceae</taxon>
        <taxon>Tissierella</taxon>
    </lineage>
</organism>
<feature type="transmembrane region" description="Helical" evidence="2">
    <location>
        <begin position="190"/>
        <end position="208"/>
    </location>
</feature>
<accession>A0A1U7M9B1</accession>
<feature type="transmembrane region" description="Helical" evidence="2">
    <location>
        <begin position="51"/>
        <end position="74"/>
    </location>
</feature>
<protein>
    <submittedName>
        <fullName evidence="4">Phosphoserine phosphatase RsbU</fullName>
        <ecNumber evidence="4">3.1.3.3</ecNumber>
    </submittedName>
</protein>
<dbReference type="EC" id="3.1.3.3" evidence="4"/>
<dbReference type="Proteomes" id="UP000186112">
    <property type="component" value="Unassembled WGS sequence"/>
</dbReference>
<keyword evidence="2" id="KW-0812">Transmembrane</keyword>
<feature type="transmembrane region" description="Helical" evidence="2">
    <location>
        <begin position="152"/>
        <end position="170"/>
    </location>
</feature>
<dbReference type="Gene3D" id="3.60.40.10">
    <property type="entry name" value="PPM-type phosphatase domain"/>
    <property type="match status" value="1"/>
</dbReference>
<feature type="domain" description="PPM-type phosphatase" evidence="3">
    <location>
        <begin position="331"/>
        <end position="557"/>
    </location>
</feature>
<name>A0A1U7M9B1_TISCR</name>
<dbReference type="AlphaFoldDB" id="A0A1U7M9B1"/>
<dbReference type="Pfam" id="PF07228">
    <property type="entry name" value="SpoIIE"/>
    <property type="match status" value="1"/>
</dbReference>
<evidence type="ECO:0000259" key="3">
    <source>
        <dbReference type="SMART" id="SM00331"/>
    </source>
</evidence>
<feature type="transmembrane region" description="Helical" evidence="2">
    <location>
        <begin position="83"/>
        <end position="101"/>
    </location>
</feature>
<dbReference type="RefSeq" id="WP_084191677.1">
    <property type="nucleotide sequence ID" value="NZ_LTDM01000002.1"/>
</dbReference>
<feature type="transmembrane region" description="Helical" evidence="2">
    <location>
        <begin position="255"/>
        <end position="274"/>
    </location>
</feature>
<dbReference type="GO" id="GO:0016791">
    <property type="term" value="F:phosphatase activity"/>
    <property type="evidence" value="ECO:0007669"/>
    <property type="project" value="TreeGrafter"/>
</dbReference>
<reference evidence="4 5" key="1">
    <citation type="submission" date="2016-02" db="EMBL/GenBank/DDBJ databases">
        <title>Genome sequence of Tissierella creatinophila DSM 6911.</title>
        <authorList>
            <person name="Poehlein A."/>
            <person name="Daniel R."/>
        </authorList>
    </citation>
    <scope>NUCLEOTIDE SEQUENCE [LARGE SCALE GENOMIC DNA]</scope>
    <source>
        <strain evidence="4 5">DSM 6911</strain>
    </source>
</reference>
<evidence type="ECO:0000256" key="1">
    <source>
        <dbReference type="ARBA" id="ARBA00022801"/>
    </source>
</evidence>
<dbReference type="InterPro" id="IPR036457">
    <property type="entry name" value="PPM-type-like_dom_sf"/>
</dbReference>
<dbReference type="PANTHER" id="PTHR43156">
    <property type="entry name" value="STAGE II SPORULATION PROTEIN E-RELATED"/>
    <property type="match status" value="1"/>
</dbReference>
<dbReference type="PANTHER" id="PTHR43156:SF2">
    <property type="entry name" value="STAGE II SPORULATION PROTEIN E"/>
    <property type="match status" value="1"/>
</dbReference>
<feature type="transmembrane region" description="Helical" evidence="2">
    <location>
        <begin position="121"/>
        <end position="140"/>
    </location>
</feature>
<keyword evidence="2" id="KW-1133">Transmembrane helix</keyword>
<proteinExistence type="predicted"/>
<dbReference type="InterPro" id="IPR052016">
    <property type="entry name" value="Bact_Sigma-Reg"/>
</dbReference>
<feature type="transmembrane region" description="Helical" evidence="2">
    <location>
        <begin position="18"/>
        <end position="39"/>
    </location>
</feature>
<sequence>MDIAKMSLFHNTKKYNKVIFVSIFSIIIYIIAAVFNSIFVKIMPVESFLTWHTIFELSSILVSFSIFTVTYFIYEESGNLKMIMFGCAFLLMGLLDAFHTFSYKGMPYFFIANDTANRATILWIFSRLIGSLGFMAAVSIPSNFICYIKKEVFAIVTTFFTVLLFLIVTYNPTFFPSMYIEGEGLTNIKIFIEYFIIFILAITFIIIETQYRKTLSNNEYQFMIALVLLIFSEFSFTSYGSIYDAFNYIGHLYKIIAYSILYKTIYIGNVITPYKEMKKAKNKLKRYSDNLNVIVKQRTKELEKLNEVLLNDIEYAKEMQRCLLPNQMPGGMSVSFDAEYLAAEHLSGDFYNVIKLDEDNIAIYIGDVSGHGISAAMLSVFAYQNVLQLKENLTQKIIEPGLVLKTIYNSFNNTNITEEKYIVMLYGIYNIKDRSFNYSSAGINVSPYIIKKSGELYEMDVRGFPICKLGNLMDPYYENKSIQLETGDKILFYSDGLVEAKNKNKEVYGHHKLENLLKNNYNLNSTELNIAIKEDFFNHIDYSKELMDDITFLTMLITN</sequence>
<dbReference type="OrthoDB" id="9763484at2"/>
<dbReference type="SMART" id="SM00331">
    <property type="entry name" value="PP2C_SIG"/>
    <property type="match status" value="1"/>
</dbReference>
<dbReference type="EMBL" id="LTDM01000002">
    <property type="protein sequence ID" value="OLS03830.1"/>
    <property type="molecule type" value="Genomic_DNA"/>
</dbReference>
<feature type="transmembrane region" description="Helical" evidence="2">
    <location>
        <begin position="220"/>
        <end position="243"/>
    </location>
</feature>
<evidence type="ECO:0000313" key="5">
    <source>
        <dbReference type="Proteomes" id="UP000186112"/>
    </source>
</evidence>
<dbReference type="Pfam" id="PF17159">
    <property type="entry name" value="MASE3"/>
    <property type="match status" value="1"/>
</dbReference>